<proteinExistence type="predicted"/>
<gene>
    <name evidence="1" type="ORF">LCGC14_2487520</name>
</gene>
<protein>
    <submittedName>
        <fullName evidence="1">Uncharacterized protein</fullName>
    </submittedName>
</protein>
<name>A0A0F9B6L2_9ZZZZ</name>
<reference evidence="1" key="1">
    <citation type="journal article" date="2015" name="Nature">
        <title>Complex archaea that bridge the gap between prokaryotes and eukaryotes.</title>
        <authorList>
            <person name="Spang A."/>
            <person name="Saw J.H."/>
            <person name="Jorgensen S.L."/>
            <person name="Zaremba-Niedzwiedzka K."/>
            <person name="Martijn J."/>
            <person name="Lind A.E."/>
            <person name="van Eijk R."/>
            <person name="Schleper C."/>
            <person name="Guy L."/>
            <person name="Ettema T.J."/>
        </authorList>
    </citation>
    <scope>NUCLEOTIDE SEQUENCE</scope>
</reference>
<accession>A0A0F9B6L2</accession>
<evidence type="ECO:0000313" key="1">
    <source>
        <dbReference type="EMBL" id="KKL17240.1"/>
    </source>
</evidence>
<organism evidence="1">
    <name type="scientific">marine sediment metagenome</name>
    <dbReference type="NCBI Taxonomy" id="412755"/>
    <lineage>
        <taxon>unclassified sequences</taxon>
        <taxon>metagenomes</taxon>
        <taxon>ecological metagenomes</taxon>
    </lineage>
</organism>
<sequence length="71" mass="8256">MFGPPSDVDGECNARLHIADDYGDNEATMRCHLEPNHDGLHEEKFGSRKVIVQWEEDERELEEEIENSTQR</sequence>
<dbReference type="EMBL" id="LAZR01039336">
    <property type="protein sequence ID" value="KKL17240.1"/>
    <property type="molecule type" value="Genomic_DNA"/>
</dbReference>
<comment type="caution">
    <text evidence="1">The sequence shown here is derived from an EMBL/GenBank/DDBJ whole genome shotgun (WGS) entry which is preliminary data.</text>
</comment>
<dbReference type="AlphaFoldDB" id="A0A0F9B6L2"/>